<dbReference type="InParanoid" id="A0A0D0DW91"/>
<protein>
    <submittedName>
        <fullName evidence="2">Uncharacterized protein</fullName>
    </submittedName>
</protein>
<dbReference type="STRING" id="930991.A0A0D0DW91"/>
<keyword evidence="3" id="KW-1185">Reference proteome</keyword>
<gene>
    <name evidence="2" type="ORF">PAXRUDRAFT_828391</name>
</gene>
<dbReference type="AlphaFoldDB" id="A0A0D0DW91"/>
<feature type="compositionally biased region" description="Basic and acidic residues" evidence="1">
    <location>
        <begin position="25"/>
        <end position="45"/>
    </location>
</feature>
<dbReference type="OrthoDB" id="10072614at2759"/>
<accession>A0A0D0DW91</accession>
<reference evidence="2 3" key="1">
    <citation type="submission" date="2014-04" db="EMBL/GenBank/DDBJ databases">
        <authorList>
            <consortium name="DOE Joint Genome Institute"/>
            <person name="Kuo A."/>
            <person name="Kohler A."/>
            <person name="Jargeat P."/>
            <person name="Nagy L.G."/>
            <person name="Floudas D."/>
            <person name="Copeland A."/>
            <person name="Barry K.W."/>
            <person name="Cichocki N."/>
            <person name="Veneault-Fourrey C."/>
            <person name="LaButti K."/>
            <person name="Lindquist E.A."/>
            <person name="Lipzen A."/>
            <person name="Lundell T."/>
            <person name="Morin E."/>
            <person name="Murat C."/>
            <person name="Sun H."/>
            <person name="Tunlid A."/>
            <person name="Henrissat B."/>
            <person name="Grigoriev I.V."/>
            <person name="Hibbett D.S."/>
            <person name="Martin F."/>
            <person name="Nordberg H.P."/>
            <person name="Cantor M.N."/>
            <person name="Hua S.X."/>
        </authorList>
    </citation>
    <scope>NUCLEOTIDE SEQUENCE [LARGE SCALE GENOMIC DNA]</scope>
    <source>
        <strain evidence="2 3">Ve08.2h10</strain>
    </source>
</reference>
<proteinExistence type="predicted"/>
<name>A0A0D0DW91_9AGAM</name>
<dbReference type="HOGENOM" id="CLU_2365310_0_0_1"/>
<reference evidence="3" key="2">
    <citation type="submission" date="2015-01" db="EMBL/GenBank/DDBJ databases">
        <title>Evolutionary Origins and Diversification of the Mycorrhizal Mutualists.</title>
        <authorList>
            <consortium name="DOE Joint Genome Institute"/>
            <consortium name="Mycorrhizal Genomics Consortium"/>
            <person name="Kohler A."/>
            <person name="Kuo A."/>
            <person name="Nagy L.G."/>
            <person name="Floudas D."/>
            <person name="Copeland A."/>
            <person name="Barry K.W."/>
            <person name="Cichocki N."/>
            <person name="Veneault-Fourrey C."/>
            <person name="LaButti K."/>
            <person name="Lindquist E.A."/>
            <person name="Lipzen A."/>
            <person name="Lundell T."/>
            <person name="Morin E."/>
            <person name="Murat C."/>
            <person name="Riley R."/>
            <person name="Ohm R."/>
            <person name="Sun H."/>
            <person name="Tunlid A."/>
            <person name="Henrissat B."/>
            <person name="Grigoriev I.V."/>
            <person name="Hibbett D.S."/>
            <person name="Martin F."/>
        </authorList>
    </citation>
    <scope>NUCLEOTIDE SEQUENCE [LARGE SCALE GENOMIC DNA]</scope>
    <source>
        <strain evidence="3">Ve08.2h10</strain>
    </source>
</reference>
<feature type="non-terminal residue" evidence="2">
    <location>
        <position position="96"/>
    </location>
</feature>
<evidence type="ECO:0000256" key="1">
    <source>
        <dbReference type="SAM" id="MobiDB-lite"/>
    </source>
</evidence>
<sequence length="96" mass="11245">RKPTINGKQKAKVHDGDSEEEEEEDLHHDDERNEEDEKKFEDDHGEAIRRKLEERRHTIGGIAEHGIIESVEMKQFMCHPHLTFTFGPQINFIIGK</sequence>
<dbReference type="EMBL" id="KN825133">
    <property type="protein sequence ID" value="KIK94056.1"/>
    <property type="molecule type" value="Genomic_DNA"/>
</dbReference>
<dbReference type="Proteomes" id="UP000054538">
    <property type="component" value="Unassembled WGS sequence"/>
</dbReference>
<evidence type="ECO:0000313" key="2">
    <source>
        <dbReference type="EMBL" id="KIK94056.1"/>
    </source>
</evidence>
<evidence type="ECO:0000313" key="3">
    <source>
        <dbReference type="Proteomes" id="UP000054538"/>
    </source>
</evidence>
<feature type="region of interest" description="Disordered" evidence="1">
    <location>
        <begin position="1"/>
        <end position="45"/>
    </location>
</feature>
<organism evidence="2 3">
    <name type="scientific">Paxillus rubicundulus Ve08.2h10</name>
    <dbReference type="NCBI Taxonomy" id="930991"/>
    <lineage>
        <taxon>Eukaryota</taxon>
        <taxon>Fungi</taxon>
        <taxon>Dikarya</taxon>
        <taxon>Basidiomycota</taxon>
        <taxon>Agaricomycotina</taxon>
        <taxon>Agaricomycetes</taxon>
        <taxon>Agaricomycetidae</taxon>
        <taxon>Boletales</taxon>
        <taxon>Paxilineae</taxon>
        <taxon>Paxillaceae</taxon>
        <taxon>Paxillus</taxon>
    </lineage>
</organism>